<sequence>MPGNATFPDLRLSLKGKPAAVSFPKLEHIVDNATAFFQGNIASLSLPALKTYPSLFWVDTDEALDINLPVENAVEISLLGGIQRCDLEYCYLLYRSRC</sequence>
<dbReference type="EMBL" id="JBFXLU010000235">
    <property type="protein sequence ID" value="KAL2833923.1"/>
    <property type="molecule type" value="Genomic_DNA"/>
</dbReference>
<protein>
    <submittedName>
        <fullName evidence="1">Uncharacterized protein</fullName>
    </submittedName>
</protein>
<gene>
    <name evidence="1" type="ORF">BJY01DRAFT_89830</name>
</gene>
<evidence type="ECO:0000313" key="1">
    <source>
        <dbReference type="EMBL" id="KAL2833923.1"/>
    </source>
</evidence>
<name>A0ABR4J4F0_9EURO</name>
<keyword evidence="2" id="KW-1185">Reference proteome</keyword>
<evidence type="ECO:0000313" key="2">
    <source>
        <dbReference type="Proteomes" id="UP001610446"/>
    </source>
</evidence>
<proteinExistence type="predicted"/>
<organism evidence="1 2">
    <name type="scientific">Aspergillus pseudoustus</name>
    <dbReference type="NCBI Taxonomy" id="1810923"/>
    <lineage>
        <taxon>Eukaryota</taxon>
        <taxon>Fungi</taxon>
        <taxon>Dikarya</taxon>
        <taxon>Ascomycota</taxon>
        <taxon>Pezizomycotina</taxon>
        <taxon>Eurotiomycetes</taxon>
        <taxon>Eurotiomycetidae</taxon>
        <taxon>Eurotiales</taxon>
        <taxon>Aspergillaceae</taxon>
        <taxon>Aspergillus</taxon>
        <taxon>Aspergillus subgen. Nidulantes</taxon>
    </lineage>
</organism>
<dbReference type="Proteomes" id="UP001610446">
    <property type="component" value="Unassembled WGS sequence"/>
</dbReference>
<accession>A0ABR4J4F0</accession>
<reference evidence="1 2" key="1">
    <citation type="submission" date="2024-07" db="EMBL/GenBank/DDBJ databases">
        <title>Section-level genome sequencing and comparative genomics of Aspergillus sections Usti and Cavernicolus.</title>
        <authorList>
            <consortium name="Lawrence Berkeley National Laboratory"/>
            <person name="Nybo J.L."/>
            <person name="Vesth T.C."/>
            <person name="Theobald S."/>
            <person name="Frisvad J.C."/>
            <person name="Larsen T.O."/>
            <person name="Kjaerboelling I."/>
            <person name="Rothschild-Mancinelli K."/>
            <person name="Lyhne E.K."/>
            <person name="Kogle M.E."/>
            <person name="Barry K."/>
            <person name="Clum A."/>
            <person name="Na H."/>
            <person name="Ledsgaard L."/>
            <person name="Lin J."/>
            <person name="Lipzen A."/>
            <person name="Kuo A."/>
            <person name="Riley R."/>
            <person name="Mondo S."/>
            <person name="Labutti K."/>
            <person name="Haridas S."/>
            <person name="Pangalinan J."/>
            <person name="Salamov A.A."/>
            <person name="Simmons B.A."/>
            <person name="Magnuson J.K."/>
            <person name="Chen J."/>
            <person name="Drula E."/>
            <person name="Henrissat B."/>
            <person name="Wiebenga A."/>
            <person name="Lubbers R.J."/>
            <person name="Gomes A.C."/>
            <person name="Makela M.R."/>
            <person name="Stajich J."/>
            <person name="Grigoriev I.V."/>
            <person name="Mortensen U.H."/>
            <person name="De Vries R.P."/>
            <person name="Baker S.E."/>
            <person name="Andersen M.R."/>
        </authorList>
    </citation>
    <scope>NUCLEOTIDE SEQUENCE [LARGE SCALE GENOMIC DNA]</scope>
    <source>
        <strain evidence="1 2">CBS 123904</strain>
    </source>
</reference>
<comment type="caution">
    <text evidence="1">The sequence shown here is derived from an EMBL/GenBank/DDBJ whole genome shotgun (WGS) entry which is preliminary data.</text>
</comment>